<evidence type="ECO:0000313" key="2">
    <source>
        <dbReference type="EMBL" id="EAY26621.1"/>
    </source>
</evidence>
<dbReference type="Pfam" id="PF13411">
    <property type="entry name" value="MerR_1"/>
    <property type="match status" value="1"/>
</dbReference>
<name>A1ZSP1_MICM2</name>
<protein>
    <submittedName>
        <fullName evidence="2">Transcriptional regulator</fullName>
    </submittedName>
</protein>
<feature type="domain" description="HTH merR-type" evidence="1">
    <location>
        <begin position="13"/>
        <end position="79"/>
    </location>
</feature>
<keyword evidence="3" id="KW-1185">Reference proteome</keyword>
<gene>
    <name evidence="2" type="ORF">M23134_06150</name>
</gene>
<accession>A1ZSP1</accession>
<reference evidence="2 3" key="1">
    <citation type="submission" date="2007-01" db="EMBL/GenBank/DDBJ databases">
        <authorList>
            <person name="Haygood M."/>
            <person name="Podell S."/>
            <person name="Anderson C."/>
            <person name="Hopkinson B."/>
            <person name="Roe K."/>
            <person name="Barbeau K."/>
            <person name="Gaasterland T."/>
            <person name="Ferriera S."/>
            <person name="Johnson J."/>
            <person name="Kravitz S."/>
            <person name="Beeson K."/>
            <person name="Sutton G."/>
            <person name="Rogers Y.-H."/>
            <person name="Friedman R."/>
            <person name="Frazier M."/>
            <person name="Venter J.C."/>
        </authorList>
    </citation>
    <scope>NUCLEOTIDE SEQUENCE [LARGE SCALE GENOMIC DNA]</scope>
    <source>
        <strain evidence="2 3">ATCC 23134</strain>
    </source>
</reference>
<dbReference type="RefSeq" id="WP_002700632.1">
    <property type="nucleotide sequence ID" value="NZ_AAWS01000032.1"/>
</dbReference>
<dbReference type="Gene3D" id="1.10.1660.10">
    <property type="match status" value="1"/>
</dbReference>
<dbReference type="EMBL" id="AAWS01000032">
    <property type="protein sequence ID" value="EAY26621.1"/>
    <property type="molecule type" value="Genomic_DNA"/>
</dbReference>
<comment type="caution">
    <text evidence="2">The sequence shown here is derived from an EMBL/GenBank/DDBJ whole genome shotgun (WGS) entry which is preliminary data.</text>
</comment>
<dbReference type="InterPro" id="IPR009061">
    <property type="entry name" value="DNA-bd_dom_put_sf"/>
</dbReference>
<evidence type="ECO:0000259" key="1">
    <source>
        <dbReference type="Pfam" id="PF13411"/>
    </source>
</evidence>
<dbReference type="AlphaFoldDB" id="A1ZSP1"/>
<organism evidence="2 3">
    <name type="scientific">Microscilla marina ATCC 23134</name>
    <dbReference type="NCBI Taxonomy" id="313606"/>
    <lineage>
        <taxon>Bacteria</taxon>
        <taxon>Pseudomonadati</taxon>
        <taxon>Bacteroidota</taxon>
        <taxon>Cytophagia</taxon>
        <taxon>Cytophagales</taxon>
        <taxon>Microscillaceae</taxon>
        <taxon>Microscilla</taxon>
    </lineage>
</organism>
<evidence type="ECO:0000313" key="3">
    <source>
        <dbReference type="Proteomes" id="UP000004095"/>
    </source>
</evidence>
<dbReference type="SUPFAM" id="SSF46955">
    <property type="entry name" value="Putative DNA-binding domain"/>
    <property type="match status" value="1"/>
</dbReference>
<dbReference type="GO" id="GO:0003677">
    <property type="term" value="F:DNA binding"/>
    <property type="evidence" value="ECO:0007669"/>
    <property type="project" value="InterPro"/>
</dbReference>
<dbReference type="Proteomes" id="UP000004095">
    <property type="component" value="Unassembled WGS sequence"/>
</dbReference>
<dbReference type="GO" id="GO:0006355">
    <property type="term" value="P:regulation of DNA-templated transcription"/>
    <property type="evidence" value="ECO:0007669"/>
    <property type="project" value="InterPro"/>
</dbReference>
<dbReference type="InterPro" id="IPR000551">
    <property type="entry name" value="MerR-type_HTH_dom"/>
</dbReference>
<proteinExistence type="predicted"/>
<sequence>MIPKVPDIEDRTYTLNEVAQLMEVSDYLVRFWLLECNLKVQDTGYKTFTGHEVTYLMQINRFSKENGVTFAVAKNAIDQEVDLIQQKIRATEKLKSIKQFFEALRNNLN</sequence>